<keyword evidence="4" id="KW-1185">Reference proteome</keyword>
<sequence length="64" mass="6950">AVGMEATRSAPWIMYLAFLVQGVSTANSMMVSKGALRDIDPYNASRTSDSMKEVHEVQEVSGMP</sequence>
<feature type="compositionally biased region" description="Basic and acidic residues" evidence="1">
    <location>
        <begin position="49"/>
        <end position="58"/>
    </location>
</feature>
<name>A0ABN9WWM1_9DINO</name>
<evidence type="ECO:0000256" key="1">
    <source>
        <dbReference type="SAM" id="MobiDB-lite"/>
    </source>
</evidence>
<proteinExistence type="predicted"/>
<organism evidence="3 4">
    <name type="scientific">Prorocentrum cordatum</name>
    <dbReference type="NCBI Taxonomy" id="2364126"/>
    <lineage>
        <taxon>Eukaryota</taxon>
        <taxon>Sar</taxon>
        <taxon>Alveolata</taxon>
        <taxon>Dinophyceae</taxon>
        <taxon>Prorocentrales</taxon>
        <taxon>Prorocentraceae</taxon>
        <taxon>Prorocentrum</taxon>
    </lineage>
</organism>
<evidence type="ECO:0000256" key="2">
    <source>
        <dbReference type="SAM" id="Phobius"/>
    </source>
</evidence>
<reference evidence="3" key="1">
    <citation type="submission" date="2023-10" db="EMBL/GenBank/DDBJ databases">
        <authorList>
            <person name="Chen Y."/>
            <person name="Shah S."/>
            <person name="Dougan E. K."/>
            <person name="Thang M."/>
            <person name="Chan C."/>
        </authorList>
    </citation>
    <scope>NUCLEOTIDE SEQUENCE [LARGE SCALE GENOMIC DNA]</scope>
</reference>
<comment type="caution">
    <text evidence="3">The sequence shown here is derived from an EMBL/GenBank/DDBJ whole genome shotgun (WGS) entry which is preliminary data.</text>
</comment>
<evidence type="ECO:0008006" key="5">
    <source>
        <dbReference type="Google" id="ProtNLM"/>
    </source>
</evidence>
<feature type="non-terminal residue" evidence="3">
    <location>
        <position position="1"/>
    </location>
</feature>
<keyword evidence="2" id="KW-0812">Transmembrane</keyword>
<keyword evidence="2" id="KW-1133">Transmembrane helix</keyword>
<feature type="region of interest" description="Disordered" evidence="1">
    <location>
        <begin position="42"/>
        <end position="64"/>
    </location>
</feature>
<gene>
    <name evidence="3" type="ORF">PCOR1329_LOCUS71274</name>
</gene>
<dbReference type="Proteomes" id="UP001189429">
    <property type="component" value="Unassembled WGS sequence"/>
</dbReference>
<keyword evidence="2" id="KW-0472">Membrane</keyword>
<evidence type="ECO:0000313" key="4">
    <source>
        <dbReference type="Proteomes" id="UP001189429"/>
    </source>
</evidence>
<feature type="non-terminal residue" evidence="3">
    <location>
        <position position="64"/>
    </location>
</feature>
<protein>
    <recommendedName>
        <fullName evidence="5">H(+)-exporting diphosphatase</fullName>
    </recommendedName>
</protein>
<accession>A0ABN9WWM1</accession>
<feature type="transmembrane region" description="Helical" evidence="2">
    <location>
        <begin position="12"/>
        <end position="31"/>
    </location>
</feature>
<evidence type="ECO:0000313" key="3">
    <source>
        <dbReference type="EMBL" id="CAK0891290.1"/>
    </source>
</evidence>
<dbReference type="EMBL" id="CAUYUJ010019454">
    <property type="protein sequence ID" value="CAK0891290.1"/>
    <property type="molecule type" value="Genomic_DNA"/>
</dbReference>